<dbReference type="Proteomes" id="UP001063350">
    <property type="component" value="Chromosome"/>
</dbReference>
<protein>
    <submittedName>
        <fullName evidence="2">Transposase</fullName>
    </submittedName>
</protein>
<name>A0A915XJN0_9BACT</name>
<dbReference type="InterPro" id="IPR054353">
    <property type="entry name" value="IstA-like_C"/>
</dbReference>
<dbReference type="Pfam" id="PF22483">
    <property type="entry name" value="Mu-transpos_C_2"/>
    <property type="match status" value="1"/>
</dbReference>
<evidence type="ECO:0000259" key="1">
    <source>
        <dbReference type="Pfam" id="PF22483"/>
    </source>
</evidence>
<accession>A0A915XJN0</accession>
<dbReference type="KEGG" id="ddu:GF1_12380"/>
<feature type="domain" description="Transposase for insertion sequence element IS21-like C-terminal" evidence="1">
    <location>
        <begin position="301"/>
        <end position="372"/>
    </location>
</feature>
<dbReference type="NCBIfam" id="NF033546">
    <property type="entry name" value="transpos_IS21"/>
    <property type="match status" value="1"/>
</dbReference>
<organism evidence="2 3">
    <name type="scientific">Desulfolithobacter dissulfuricans</name>
    <dbReference type="NCBI Taxonomy" id="2795293"/>
    <lineage>
        <taxon>Bacteria</taxon>
        <taxon>Pseudomonadati</taxon>
        <taxon>Thermodesulfobacteriota</taxon>
        <taxon>Desulfobulbia</taxon>
        <taxon>Desulfobulbales</taxon>
        <taxon>Desulfobulbaceae</taxon>
        <taxon>Desulfolithobacter</taxon>
    </lineage>
</organism>
<reference evidence="2" key="1">
    <citation type="submission" date="2020-12" db="EMBL/GenBank/DDBJ databases">
        <title>Desulfobium dissulfuricans gen. nov., sp. nov., a novel mesophilic, sulfate-reducing bacterium isolated from a deep-sea hydrothermal vent.</title>
        <authorList>
            <person name="Hashimoto Y."/>
            <person name="Tame A."/>
            <person name="Sawayama S."/>
            <person name="Miyazaki J."/>
            <person name="Takai K."/>
            <person name="Nakagawa S."/>
        </authorList>
    </citation>
    <scope>NUCLEOTIDE SEQUENCE</scope>
    <source>
        <strain evidence="2">GF1</strain>
    </source>
</reference>
<dbReference type="AlphaFoldDB" id="A0A915XJN0"/>
<sequence>MDQYEFIRTAHRVYGKNISELSRMTGHSRNTVKKALRGEPWGYSERKNQPYPVLGRYLEVIDGWLEGDRAVPKKQRHTSRRIYHRLVEEYGYSGGESTVRRYVRIAKARLGLNVPGAFIPCDPEAGLEAEVDWGTATVVLGGKRQTIKLFCMRSRYSGKHFVRAYPCERQQAFFDAHQHGFQFFGGIFPVLIYDNLTTAVRKVLQGRNRIEQESFVKFRSYHNFEARFTNPAAGNEKGGVEGLVGFSRRNYLVPIPVVDSLEELNRNLLKRCQAYGGHIISGREHTVNELHAMEKERLLTLPAQVYSNQLSTSGKVDKFGTVIVDKNRYSVPTSLVGHQVSILLGVDRVSIYLRSQKVAEHERVFGNNKWQLDPDHYLDLLRQRPMAFDSARPIRQWRSRWPACYESLLERFQQAQGETRGIKDFLSVLMLHRRYTATEVEAAVELAVEQGISSSEGVRHVLIYANEPRVETAPLDGWETIAPADIRQYGQLGGVQ</sequence>
<proteinExistence type="predicted"/>
<keyword evidence="3" id="KW-1185">Reference proteome</keyword>
<evidence type="ECO:0000313" key="3">
    <source>
        <dbReference type="Proteomes" id="UP001063350"/>
    </source>
</evidence>
<gene>
    <name evidence="2" type="primary">istA_1</name>
    <name evidence="2" type="ORF">GF1_12380</name>
</gene>
<dbReference type="PANTHER" id="PTHR35004">
    <property type="entry name" value="TRANSPOSASE RV3428C-RELATED"/>
    <property type="match status" value="1"/>
</dbReference>
<dbReference type="PANTHER" id="PTHR35004:SF7">
    <property type="entry name" value="INTEGRASE PROTEIN"/>
    <property type="match status" value="1"/>
</dbReference>
<dbReference type="EMBL" id="AP024233">
    <property type="protein sequence ID" value="BCO08862.1"/>
    <property type="molecule type" value="Genomic_DNA"/>
</dbReference>
<dbReference type="RefSeq" id="WP_267928757.1">
    <property type="nucleotide sequence ID" value="NZ_AP024233.1"/>
</dbReference>
<evidence type="ECO:0000313" key="2">
    <source>
        <dbReference type="EMBL" id="BCO08862.1"/>
    </source>
</evidence>